<reference evidence="3" key="1">
    <citation type="submission" date="2022-07" db="EMBL/GenBank/DDBJ databases">
        <title>Genome Sequence of Xylaria arbuscula.</title>
        <authorList>
            <person name="Buettner E."/>
        </authorList>
    </citation>
    <scope>NUCLEOTIDE SEQUENCE</scope>
    <source>
        <strain evidence="3">VT107</strain>
    </source>
</reference>
<name>A0A9W8TJV8_9PEZI</name>
<feature type="region of interest" description="Disordered" evidence="2">
    <location>
        <begin position="310"/>
        <end position="330"/>
    </location>
</feature>
<dbReference type="Gene3D" id="1.25.40.20">
    <property type="entry name" value="Ankyrin repeat-containing domain"/>
    <property type="match status" value="1"/>
</dbReference>
<dbReference type="InterPro" id="IPR002110">
    <property type="entry name" value="Ankyrin_rpt"/>
</dbReference>
<evidence type="ECO:0000313" key="3">
    <source>
        <dbReference type="EMBL" id="KAJ3561999.1"/>
    </source>
</evidence>
<accession>A0A9W8TJV8</accession>
<dbReference type="PROSITE" id="PS50088">
    <property type="entry name" value="ANK_REPEAT"/>
    <property type="match status" value="1"/>
</dbReference>
<evidence type="ECO:0000256" key="1">
    <source>
        <dbReference type="PROSITE-ProRule" id="PRU00023"/>
    </source>
</evidence>
<keyword evidence="4" id="KW-1185">Reference proteome</keyword>
<evidence type="ECO:0000256" key="2">
    <source>
        <dbReference type="SAM" id="MobiDB-lite"/>
    </source>
</evidence>
<proteinExistence type="predicted"/>
<dbReference type="AlphaFoldDB" id="A0A9W8TJV8"/>
<sequence length="1133" mass="129276">MLASAVHSLNGGLSCNTKCSGYKLVTAPWFIGPRQRARGVDKSCDMAQQLVAVDMTKEVYGAWPGPGDGEANTSENQLSRSSVQRTINTPEEFVQSYQEEVDRVRDDAKALPAQLITALLRLGAKLANHPDLGDAEAPLREARERILDSDDSTSYIFESLVFTRVLGSVLQNRGHFDKADELYVSALEITRHSHGREHPWTLELQSNLGCLRIAAGSWYKTQGHVDKARECFDSASILLNNSLRAKMLIFGESHRATLKTKCNIELVSFLLGDLTELETGFSAAMHTMEKLYGPDDSDLKRIAGQLTTIKQQRERHDDASENPENPNVDQKEYDIRPFEDTLIPELPTLERCNDHVDDVEVEQKRTSIGALHTAFDWLYPDWVTPTVRALAWSGDFIKDWTGMDMQTVVEALGFPKWQIFAEWSIVTRREVLLEQAAAGGHCSAVGVLLQSLQGAEQEKLQDKEAILNQAFHRAIESGSIPVVRLFLASGRNPTVVDNAGTPALHKAAQLGLEKVLMELVKNIDDIDVRDGNGDTPLDIALRENHESVIRFLMRRKGALIASMKPATKDSNVESTRKGYDLKVFDKILYTGMNATVVNFHVDLMRNVEEHRVWSGAVEGVASDRNILERLVNDKERTGETPDSTWIHIPTNNMFWVEVIMTSISLKFPVTTALMKNLTTTNDDRERYMNLLCDEVWSNQLHESLHDSVREYPNLYILPSCHLFNVTDVLARLAAHESDTVVYMPYIHWESEFGKAEMDKVVGEAKHMSRNRLTQVRDFISDQVGRWIASADNASTALHKEEEWIYEETSPDSRLLYTYLYTSGMPPLHVRRTFDQFQYYMNDNTAARDSDQVISRYFHRRFGDLPVPIMMVDQLWMWIIGEGTIITCFPQKWGDDDTSDDIAHILDTTNILDSVLERLNVKLREPIMSVYELTDVILARCLGLPFDSTQWANEQQRYLEIFAHSINYVADEEIRLFNYFADRGKSGEKFKQRRYKEATLDPNDQITRRKLRTKLAQKTLEHFPNYKEARAIMSKAKTSKRHWGIEEKDMEEIFDISNEIELLKEIKDIQDELNILRTLFSQQIRVLESYHHASGKRSRSSEAVSVLHRFLDTVKKLDIDAQRPYKARPELLVA</sequence>
<dbReference type="Gene3D" id="1.25.40.10">
    <property type="entry name" value="Tetratricopeptide repeat domain"/>
    <property type="match status" value="1"/>
</dbReference>
<keyword evidence="1" id="KW-0040">ANK repeat</keyword>
<comment type="caution">
    <text evidence="3">The sequence shown here is derived from an EMBL/GenBank/DDBJ whole genome shotgun (WGS) entry which is preliminary data.</text>
</comment>
<organism evidence="3 4">
    <name type="scientific">Xylaria arbuscula</name>
    <dbReference type="NCBI Taxonomy" id="114810"/>
    <lineage>
        <taxon>Eukaryota</taxon>
        <taxon>Fungi</taxon>
        <taxon>Dikarya</taxon>
        <taxon>Ascomycota</taxon>
        <taxon>Pezizomycotina</taxon>
        <taxon>Sordariomycetes</taxon>
        <taxon>Xylariomycetidae</taxon>
        <taxon>Xylariales</taxon>
        <taxon>Xylariaceae</taxon>
        <taxon>Xylaria</taxon>
    </lineage>
</organism>
<dbReference type="SUPFAM" id="SSF48452">
    <property type="entry name" value="TPR-like"/>
    <property type="match status" value="1"/>
</dbReference>
<evidence type="ECO:0000313" key="4">
    <source>
        <dbReference type="Proteomes" id="UP001148614"/>
    </source>
</evidence>
<dbReference type="VEuPathDB" id="FungiDB:F4678DRAFT_441820"/>
<protein>
    <submittedName>
        <fullName evidence="3">Uncharacterized protein</fullName>
    </submittedName>
</protein>
<dbReference type="PANTHER" id="PTHR47685">
    <property type="entry name" value="MAGNESIUM TRANSPORT PROTEIN CORA"/>
    <property type="match status" value="1"/>
</dbReference>
<dbReference type="Pfam" id="PF12796">
    <property type="entry name" value="Ank_2"/>
    <property type="match status" value="1"/>
</dbReference>
<dbReference type="InterPro" id="IPR036770">
    <property type="entry name" value="Ankyrin_rpt-contain_sf"/>
</dbReference>
<dbReference type="SMART" id="SM00248">
    <property type="entry name" value="ANK"/>
    <property type="match status" value="3"/>
</dbReference>
<feature type="repeat" description="ANK" evidence="1">
    <location>
        <begin position="532"/>
        <end position="555"/>
    </location>
</feature>
<dbReference type="PANTHER" id="PTHR47685:SF1">
    <property type="entry name" value="MAGNESIUM TRANSPORT PROTEIN CORA"/>
    <property type="match status" value="1"/>
</dbReference>
<dbReference type="InterPro" id="IPR011990">
    <property type="entry name" value="TPR-like_helical_dom_sf"/>
</dbReference>
<dbReference type="PROSITE" id="PS50297">
    <property type="entry name" value="ANK_REP_REGION"/>
    <property type="match status" value="1"/>
</dbReference>
<gene>
    <name evidence="3" type="ORF">NPX13_g8733</name>
</gene>
<dbReference type="InterPro" id="IPR050829">
    <property type="entry name" value="CorA_MIT"/>
</dbReference>
<feature type="compositionally biased region" description="Polar residues" evidence="2">
    <location>
        <begin position="71"/>
        <end position="84"/>
    </location>
</feature>
<dbReference type="SUPFAM" id="SSF48403">
    <property type="entry name" value="Ankyrin repeat"/>
    <property type="match status" value="1"/>
</dbReference>
<feature type="region of interest" description="Disordered" evidence="2">
    <location>
        <begin position="61"/>
        <end position="84"/>
    </location>
</feature>
<dbReference type="Proteomes" id="UP001148614">
    <property type="component" value="Unassembled WGS sequence"/>
</dbReference>
<dbReference type="EMBL" id="JANPWZ010001973">
    <property type="protein sequence ID" value="KAJ3561999.1"/>
    <property type="molecule type" value="Genomic_DNA"/>
</dbReference>